<evidence type="ECO:0000313" key="2">
    <source>
        <dbReference type="Proteomes" id="UP001300502"/>
    </source>
</evidence>
<name>A0AAV9IA43_9RHOD</name>
<protein>
    <submittedName>
        <fullName evidence="1">Uncharacterized protein</fullName>
    </submittedName>
</protein>
<evidence type="ECO:0000313" key="1">
    <source>
        <dbReference type="EMBL" id="KAK4524223.1"/>
    </source>
</evidence>
<sequence length="594" mass="69074">MSCEENEERNVDEVFQLLLQSSREQVETNELVGSFRKIWKELGFREVFLDGEKSDVNTLYLLLGLVRKYCETSTYENYDSATLSFLEFALQHILPCEEELDSDSVEVVLKKLLEFSSLLLFEGYGKDLSRLFELEASLLRIVILLFVKLLQVPVKRPKTLGIFAPEIFYICLFLCYWLSPEDISWVKLEEFSKEKIDPWEAGPSVANKKNSVYWTVTRSIQLLGIYKRVQDVHCLAGQLWPSLQPLFIKTLRYEDHQRKNKMSSGHSSFLSFLIKYCLLLMNVEDLESHISSLLTLLVPLSQDFDRQRRIQTIQCFQLLIYRCSSFVVEEHKSSFYIILRVLCRFREPKLIEALLECIIHFIQKIKTRSKDCFDEGCSSEFYSLVDAVIDIISYCTLSSSSFAIDLNELGRVVSIHLVGFLRVVDKRIYPRLQRLLPCLCELLEKMSASTKCIETNSFQNIAESLKFLLDISQPFIRFYLQTLVGTIFTCASKAKMFLTSEKSEMVCTRCVELLDIVRIHSEPVIFWKCLNESEEMGKELPGLFGVTEWIVRYRKHVTDTKCDSDSLEKVSLDTFDELFENSFNPFRLYLDTNA</sequence>
<dbReference type="InterPro" id="IPR016024">
    <property type="entry name" value="ARM-type_fold"/>
</dbReference>
<dbReference type="Proteomes" id="UP001300502">
    <property type="component" value="Unassembled WGS sequence"/>
</dbReference>
<dbReference type="AlphaFoldDB" id="A0AAV9IA43"/>
<dbReference type="EMBL" id="JANCYU010000022">
    <property type="protein sequence ID" value="KAK4524223.1"/>
    <property type="molecule type" value="Genomic_DNA"/>
</dbReference>
<gene>
    <name evidence="1" type="ORF">GAYE_SCF02G2122</name>
</gene>
<reference evidence="1 2" key="1">
    <citation type="submission" date="2022-07" db="EMBL/GenBank/DDBJ databases">
        <title>Genome-wide signatures of adaptation to extreme environments.</title>
        <authorList>
            <person name="Cho C.H."/>
            <person name="Yoon H.S."/>
        </authorList>
    </citation>
    <scope>NUCLEOTIDE SEQUENCE [LARGE SCALE GENOMIC DNA]</scope>
    <source>
        <strain evidence="1 2">108.79 E11</strain>
    </source>
</reference>
<comment type="caution">
    <text evidence="1">The sequence shown here is derived from an EMBL/GenBank/DDBJ whole genome shotgun (WGS) entry which is preliminary data.</text>
</comment>
<dbReference type="SUPFAM" id="SSF48371">
    <property type="entry name" value="ARM repeat"/>
    <property type="match status" value="1"/>
</dbReference>
<accession>A0AAV9IA43</accession>
<keyword evidence="2" id="KW-1185">Reference proteome</keyword>
<proteinExistence type="predicted"/>
<organism evidence="1 2">
    <name type="scientific">Galdieria yellowstonensis</name>
    <dbReference type="NCBI Taxonomy" id="3028027"/>
    <lineage>
        <taxon>Eukaryota</taxon>
        <taxon>Rhodophyta</taxon>
        <taxon>Bangiophyceae</taxon>
        <taxon>Galdieriales</taxon>
        <taxon>Galdieriaceae</taxon>
        <taxon>Galdieria</taxon>
    </lineage>
</organism>